<dbReference type="RefSeq" id="WP_344655009.1">
    <property type="nucleotide sequence ID" value="NZ_BAAAQM010000001.1"/>
</dbReference>
<dbReference type="Proteomes" id="UP001499854">
    <property type="component" value="Unassembled WGS sequence"/>
</dbReference>
<reference evidence="4" key="1">
    <citation type="journal article" date="2019" name="Int. J. Syst. Evol. Microbiol.">
        <title>The Global Catalogue of Microorganisms (GCM) 10K type strain sequencing project: providing services to taxonomists for standard genome sequencing and annotation.</title>
        <authorList>
            <consortium name="The Broad Institute Genomics Platform"/>
            <consortium name="The Broad Institute Genome Sequencing Center for Infectious Disease"/>
            <person name="Wu L."/>
            <person name="Ma J."/>
        </authorList>
    </citation>
    <scope>NUCLEOTIDE SEQUENCE [LARGE SCALE GENOMIC DNA]</scope>
    <source>
        <strain evidence="4">JCM 16013</strain>
    </source>
</reference>
<proteinExistence type="predicted"/>
<accession>A0ABP5BU63</accession>
<keyword evidence="2" id="KW-0472">Membrane</keyword>
<evidence type="ECO:0000256" key="2">
    <source>
        <dbReference type="SAM" id="Phobius"/>
    </source>
</evidence>
<dbReference type="EMBL" id="BAAAQM010000001">
    <property type="protein sequence ID" value="GAA1951032.1"/>
    <property type="molecule type" value="Genomic_DNA"/>
</dbReference>
<protein>
    <submittedName>
        <fullName evidence="3">Uncharacterized protein</fullName>
    </submittedName>
</protein>
<name>A0ABP5BU63_9ACTN</name>
<evidence type="ECO:0000313" key="3">
    <source>
        <dbReference type="EMBL" id="GAA1951032.1"/>
    </source>
</evidence>
<feature type="compositionally biased region" description="Polar residues" evidence="1">
    <location>
        <begin position="69"/>
        <end position="87"/>
    </location>
</feature>
<feature type="transmembrane region" description="Helical" evidence="2">
    <location>
        <begin position="47"/>
        <end position="65"/>
    </location>
</feature>
<feature type="region of interest" description="Disordered" evidence="1">
    <location>
        <begin position="65"/>
        <end position="88"/>
    </location>
</feature>
<evidence type="ECO:0000313" key="4">
    <source>
        <dbReference type="Proteomes" id="UP001499854"/>
    </source>
</evidence>
<gene>
    <name evidence="3" type="ORF">GCM10009838_02700</name>
</gene>
<comment type="caution">
    <text evidence="3">The sequence shown here is derived from an EMBL/GenBank/DDBJ whole genome shotgun (WGS) entry which is preliminary data.</text>
</comment>
<organism evidence="3 4">
    <name type="scientific">Catenulispora subtropica</name>
    <dbReference type="NCBI Taxonomy" id="450798"/>
    <lineage>
        <taxon>Bacteria</taxon>
        <taxon>Bacillati</taxon>
        <taxon>Actinomycetota</taxon>
        <taxon>Actinomycetes</taxon>
        <taxon>Catenulisporales</taxon>
        <taxon>Catenulisporaceae</taxon>
        <taxon>Catenulispora</taxon>
    </lineage>
</organism>
<evidence type="ECO:0000256" key="1">
    <source>
        <dbReference type="SAM" id="MobiDB-lite"/>
    </source>
</evidence>
<keyword evidence="4" id="KW-1185">Reference proteome</keyword>
<keyword evidence="2" id="KW-0812">Transmembrane</keyword>
<sequence>METEHSENERMHRLLGGALDDVDLDANVVPAVLAGYDRGVRTRRYQAAGAALAVLAVTVGTATLLPRSGSGTTRPATSTTGKPSETTAPVIKKPAVDLSRCAHERWARMYSDGMTAPSGTLSEDPAAEQADCRALLSAFAAVFPDATITPAYFGVLELDPRVDQSKVKQDRAKDSAPDLMRDTGTEQLYLSTHPDDPANVYQTGGGTIVTPAGRESFGVYVFKPAAGDASPADCDTVTADCTPIAGSGGWHGALTSKTAPMDTVDKTAILTDGHGNFVRVTFNGKDSTGWYTVGAYAADGGAGDPNRGKWINRWTGKLAPGNWPPATPALTDAQWLQLLESTAFHTYLDSFVKYHAKLPADPLH</sequence>
<keyword evidence="2" id="KW-1133">Transmembrane helix</keyword>